<proteinExistence type="predicted"/>
<evidence type="ECO:0000313" key="4">
    <source>
        <dbReference type="Proteomes" id="UP001431572"/>
    </source>
</evidence>
<evidence type="ECO:0000313" key="3">
    <source>
        <dbReference type="Proteomes" id="UP000521676"/>
    </source>
</evidence>
<dbReference type="Proteomes" id="UP001431572">
    <property type="component" value="Chromosome 2"/>
</dbReference>
<sequence>MKKRATQAASVIPNPPINRHRQISDFLAEFPNILPFESMPMFQVNYIEDKDQKL</sequence>
<keyword evidence="4" id="KW-1185">Reference proteome</keyword>
<dbReference type="EMBL" id="CP128400">
    <property type="protein sequence ID" value="WJW69891.1"/>
    <property type="molecule type" value="Genomic_DNA"/>
</dbReference>
<gene>
    <name evidence="1" type="ORF">HXX08_19195</name>
    <name evidence="2" type="ORF">OZ401_003521</name>
</gene>
<protein>
    <submittedName>
        <fullName evidence="1">Uncharacterized protein</fullName>
    </submittedName>
</protein>
<reference evidence="2" key="2">
    <citation type="journal article" date="2024" name="Nature">
        <title>Anoxygenic phototroph of the Chloroflexota uses a type I reaction centre.</title>
        <authorList>
            <person name="Tsuji J.M."/>
            <person name="Shaw N.A."/>
            <person name="Nagashima S."/>
            <person name="Venkiteswaran J.J."/>
            <person name="Schiff S.L."/>
            <person name="Watanabe T."/>
            <person name="Fukui M."/>
            <person name="Hanada S."/>
            <person name="Tank M."/>
            <person name="Neufeld J.D."/>
        </authorList>
    </citation>
    <scope>NUCLEOTIDE SEQUENCE</scope>
    <source>
        <strain evidence="2">L227-S17</strain>
    </source>
</reference>
<reference evidence="1 3" key="1">
    <citation type="submission" date="2020-06" db="EMBL/GenBank/DDBJ databases">
        <title>Anoxygenic phototrophic Chloroflexota member uses a Type I reaction center.</title>
        <authorList>
            <person name="Tsuji J.M."/>
            <person name="Shaw N.A."/>
            <person name="Nagashima S."/>
            <person name="Venkiteswaran J."/>
            <person name="Schiff S.L."/>
            <person name="Hanada S."/>
            <person name="Tank M."/>
            <person name="Neufeld J.D."/>
        </authorList>
    </citation>
    <scope>NUCLEOTIDE SEQUENCE [LARGE SCALE GENOMIC DNA]</scope>
    <source>
        <strain evidence="1">L227-S17</strain>
    </source>
</reference>
<evidence type="ECO:0000313" key="1">
    <source>
        <dbReference type="EMBL" id="NWJ47986.1"/>
    </source>
</evidence>
<name>A0A8T7M7I5_9CHLR</name>
<dbReference type="Proteomes" id="UP000521676">
    <property type="component" value="Unassembled WGS sequence"/>
</dbReference>
<accession>A0A8T7M7I5</accession>
<dbReference type="RefSeq" id="WP_341471763.1">
    <property type="nucleotide sequence ID" value="NZ_CP128400.1"/>
</dbReference>
<organism evidence="1 3">
    <name type="scientific">Candidatus Chlorohelix allophototropha</name>
    <dbReference type="NCBI Taxonomy" id="3003348"/>
    <lineage>
        <taxon>Bacteria</taxon>
        <taxon>Bacillati</taxon>
        <taxon>Chloroflexota</taxon>
        <taxon>Chloroflexia</taxon>
        <taxon>Candidatus Chloroheliales</taxon>
        <taxon>Candidatus Chloroheliaceae</taxon>
        <taxon>Candidatus Chlorohelix</taxon>
    </lineage>
</organism>
<dbReference type="AlphaFoldDB" id="A0A8T7M7I5"/>
<evidence type="ECO:0000313" key="2">
    <source>
        <dbReference type="EMBL" id="WJW69891.1"/>
    </source>
</evidence>
<dbReference type="EMBL" id="JACATZ010000003">
    <property type="protein sequence ID" value="NWJ47986.1"/>
    <property type="molecule type" value="Genomic_DNA"/>
</dbReference>